<feature type="chain" id="PRO_5032531762" evidence="1">
    <location>
        <begin position="22"/>
        <end position="206"/>
    </location>
</feature>
<sequence>MLKNLLAIIALSMGGYGISAATESFTDADWAGIPMPGELSVEEVVGLFVGPVEKGGREWTLASLNNDELRAVVADQQFEVRQLTDEDVFAHQQFTVDSAGVLRCEMFLVSLTKTYPTETEDDGRLFSLMALLPITTQLTPEELMNPIVKAVRSSLTFEEESRLARENMGEFERTVGARNARQLLMFIRPDRVEEYKAMLDAELGSK</sequence>
<dbReference type="RefSeq" id="WP_350332388.1">
    <property type="nucleotide sequence ID" value="NZ_CP054719.1"/>
</dbReference>
<dbReference type="KEGG" id="pbal:CPBP_00402"/>
<evidence type="ECO:0000313" key="2">
    <source>
        <dbReference type="EMBL" id="QOL19638.1"/>
    </source>
</evidence>
<gene>
    <name evidence="2" type="ORF">CPBP_00402</name>
</gene>
<feature type="signal peptide" evidence="1">
    <location>
        <begin position="1"/>
        <end position="21"/>
    </location>
</feature>
<organism evidence="2 3">
    <name type="scientific">Candidatus Bodocaedibacter vickermanii</name>
    <dbReference type="NCBI Taxonomy" id="2741701"/>
    <lineage>
        <taxon>Bacteria</taxon>
        <taxon>Pseudomonadati</taxon>
        <taxon>Pseudomonadota</taxon>
        <taxon>Alphaproteobacteria</taxon>
        <taxon>Holosporales</taxon>
        <taxon>Candidatus Paracaedibacteraceae</taxon>
        <taxon>Candidatus Bodocaedibacter</taxon>
    </lineage>
</organism>
<dbReference type="AlphaFoldDB" id="A0A7L9RTE7"/>
<reference evidence="2 3" key="1">
    <citation type="submission" date="2020-06" db="EMBL/GenBank/DDBJ databases">
        <title>The endosymbiont of the kinetoplastid Bodo saltans is a Paracaedibacter-like alpha-proteobacterium possessing a putative toxin-antitoxin system.</title>
        <authorList>
            <person name="Midha S."/>
            <person name="Rigden D.J."/>
            <person name="Siozios S."/>
            <person name="Hurst G.D.D."/>
            <person name="Jackson A.P."/>
        </authorList>
    </citation>
    <scope>NUCLEOTIDE SEQUENCE [LARGE SCALE GENOMIC DNA]</scope>
    <source>
        <strain evidence="2">Lake Konstanz</strain>
    </source>
</reference>
<keyword evidence="3" id="KW-1185">Reference proteome</keyword>
<proteinExistence type="predicted"/>
<dbReference type="Proteomes" id="UP000594001">
    <property type="component" value="Chromosome"/>
</dbReference>
<accession>A0A7L9RTE7</accession>
<evidence type="ECO:0000256" key="1">
    <source>
        <dbReference type="SAM" id="SignalP"/>
    </source>
</evidence>
<dbReference type="EMBL" id="CP054719">
    <property type="protein sequence ID" value="QOL19638.1"/>
    <property type="molecule type" value="Genomic_DNA"/>
</dbReference>
<evidence type="ECO:0000313" key="3">
    <source>
        <dbReference type="Proteomes" id="UP000594001"/>
    </source>
</evidence>
<name>A0A7L9RTE7_9PROT</name>
<keyword evidence="1" id="KW-0732">Signal</keyword>
<protein>
    <submittedName>
        <fullName evidence="2">Uncharacterized protein</fullName>
    </submittedName>
</protein>